<dbReference type="EMBL" id="JAGRQH010000003">
    <property type="protein sequence ID" value="MBR0559512.1"/>
    <property type="molecule type" value="Genomic_DNA"/>
</dbReference>
<organism evidence="1 2">
    <name type="scientific">Neokomagataea anthophila</name>
    <dbReference type="NCBI Taxonomy" id="2826925"/>
    <lineage>
        <taxon>Bacteria</taxon>
        <taxon>Pseudomonadati</taxon>
        <taxon>Pseudomonadota</taxon>
        <taxon>Alphaproteobacteria</taxon>
        <taxon>Acetobacterales</taxon>
        <taxon>Acetobacteraceae</taxon>
        <taxon>Neokomagataea</taxon>
    </lineage>
</organism>
<dbReference type="RefSeq" id="WP_211681091.1">
    <property type="nucleotide sequence ID" value="NZ_JAGRQH010000003.1"/>
</dbReference>
<accession>A0ABS5E6H4</accession>
<keyword evidence="2" id="KW-1185">Reference proteome</keyword>
<dbReference type="Proteomes" id="UP000677812">
    <property type="component" value="Unassembled WGS sequence"/>
</dbReference>
<comment type="caution">
    <text evidence="1">The sequence shown here is derived from an EMBL/GenBank/DDBJ whole genome shotgun (WGS) entry which is preliminary data.</text>
</comment>
<proteinExistence type="predicted"/>
<name>A0ABS5E6H4_9PROT</name>
<gene>
    <name evidence="1" type="ORF">KB213_05510</name>
</gene>
<dbReference type="InterPro" id="IPR021874">
    <property type="entry name" value="Phage_Mu_Gp27"/>
</dbReference>
<reference evidence="1 2" key="1">
    <citation type="submission" date="2021-04" db="EMBL/GenBank/DDBJ databases">
        <title>The complete genome sequence of Neokomagataea sp. TBRC 2177.</title>
        <authorList>
            <person name="Charoenyingcharoen P."/>
            <person name="Yukphan P."/>
        </authorList>
    </citation>
    <scope>NUCLEOTIDE SEQUENCE [LARGE SCALE GENOMIC DNA]</scope>
    <source>
        <strain evidence="1 2">TBRC 2177</strain>
    </source>
</reference>
<sequence>MAERPSSIDKLPQEVRDEIANLRGAGHTIDEILAAMRELHSADISRSALGRHIKTMEEVGRDVRQSKEIAEMLVRQLGDEPESRVVQANIQLMHTFMMKLFIGDDQAILEIKKDPQAIMMLAKALDHLTRSSKTDADFIAKVEARVEARIKAEQEQRLKQVIKEKGLTAESQAIIRKRVLGMK</sequence>
<dbReference type="Pfam" id="PF11985">
    <property type="entry name" value="Phage_Mu_Gp27"/>
    <property type="match status" value="1"/>
</dbReference>
<evidence type="ECO:0000313" key="1">
    <source>
        <dbReference type="EMBL" id="MBR0559512.1"/>
    </source>
</evidence>
<protein>
    <submittedName>
        <fullName evidence="1">DUF3486 family protein</fullName>
    </submittedName>
</protein>
<evidence type="ECO:0000313" key="2">
    <source>
        <dbReference type="Proteomes" id="UP000677812"/>
    </source>
</evidence>